<name>A0A956SDW8_UNCEI</name>
<protein>
    <recommendedName>
        <fullName evidence="4">Anti sigma-E protein RseA N-terminal domain-containing protein</fullName>
    </recommendedName>
</protein>
<sequence length="208" mass="23322">MNPNQVTPKDEMLMELSALLDGELDREERTAILDRLSTDAECRKTYLDMRRMEEVVRSAELPGTLPGRIWRSIQKRVGLTPARSADRGWLRPIPVPVWAMSAAAVLVLTLLLWGNLPTVTPPSALRPQPGVTIQVGLGEDRAGMDDERFVELTTELLRADRRYHRKMLEVMQEVDADRFIAEGSTDVDNTGSRDDEPSTPARRGEVSS</sequence>
<dbReference type="EMBL" id="JAGQHS010000008">
    <property type="protein sequence ID" value="MCA9754733.1"/>
    <property type="molecule type" value="Genomic_DNA"/>
</dbReference>
<dbReference type="InterPro" id="IPR036147">
    <property type="entry name" value="Anti-sigma_E_RseA_N_sf"/>
</dbReference>
<organism evidence="2 3">
    <name type="scientific">Eiseniibacteriota bacterium</name>
    <dbReference type="NCBI Taxonomy" id="2212470"/>
    <lineage>
        <taxon>Bacteria</taxon>
        <taxon>Candidatus Eiseniibacteriota</taxon>
    </lineage>
</organism>
<proteinExistence type="predicted"/>
<evidence type="ECO:0008006" key="4">
    <source>
        <dbReference type="Google" id="ProtNLM"/>
    </source>
</evidence>
<accession>A0A956SDW8</accession>
<comment type="caution">
    <text evidence="2">The sequence shown here is derived from an EMBL/GenBank/DDBJ whole genome shotgun (WGS) entry which is preliminary data.</text>
</comment>
<evidence type="ECO:0000313" key="3">
    <source>
        <dbReference type="Proteomes" id="UP000739538"/>
    </source>
</evidence>
<dbReference type="AlphaFoldDB" id="A0A956SDW8"/>
<reference evidence="2" key="1">
    <citation type="submission" date="2020-04" db="EMBL/GenBank/DDBJ databases">
        <authorList>
            <person name="Zhang T."/>
        </authorList>
    </citation>
    <scope>NUCLEOTIDE SEQUENCE</scope>
    <source>
        <strain evidence="2">HKST-UBA02</strain>
    </source>
</reference>
<dbReference type="GO" id="GO:0016989">
    <property type="term" value="F:sigma factor antagonist activity"/>
    <property type="evidence" value="ECO:0007669"/>
    <property type="project" value="InterPro"/>
</dbReference>
<gene>
    <name evidence="2" type="ORF">KDA27_02950</name>
</gene>
<reference evidence="2" key="2">
    <citation type="journal article" date="2021" name="Microbiome">
        <title>Successional dynamics and alternative stable states in a saline activated sludge microbial community over 9 years.</title>
        <authorList>
            <person name="Wang Y."/>
            <person name="Ye J."/>
            <person name="Ju F."/>
            <person name="Liu L."/>
            <person name="Boyd J.A."/>
            <person name="Deng Y."/>
            <person name="Parks D.H."/>
            <person name="Jiang X."/>
            <person name="Yin X."/>
            <person name="Woodcroft B.J."/>
            <person name="Tyson G.W."/>
            <person name="Hugenholtz P."/>
            <person name="Polz M.F."/>
            <person name="Zhang T."/>
        </authorList>
    </citation>
    <scope>NUCLEOTIDE SEQUENCE</scope>
    <source>
        <strain evidence="2">HKST-UBA02</strain>
    </source>
</reference>
<evidence type="ECO:0000313" key="2">
    <source>
        <dbReference type="EMBL" id="MCA9754733.1"/>
    </source>
</evidence>
<feature type="compositionally biased region" description="Basic and acidic residues" evidence="1">
    <location>
        <begin position="191"/>
        <end position="208"/>
    </location>
</feature>
<evidence type="ECO:0000256" key="1">
    <source>
        <dbReference type="SAM" id="MobiDB-lite"/>
    </source>
</evidence>
<dbReference type="Gene3D" id="1.10.10.880">
    <property type="entry name" value="Anti sigma-E protein RseA, N-terminal domain"/>
    <property type="match status" value="1"/>
</dbReference>
<feature type="region of interest" description="Disordered" evidence="1">
    <location>
        <begin position="181"/>
        <end position="208"/>
    </location>
</feature>
<dbReference type="Proteomes" id="UP000739538">
    <property type="component" value="Unassembled WGS sequence"/>
</dbReference>